<protein>
    <submittedName>
        <fullName evidence="1">Unnamed product</fullName>
    </submittedName>
</protein>
<reference evidence="1 2" key="2">
    <citation type="journal article" date="2014" name="BMC Genomics">
        <title>An improved genome of the model marine alga Ostreococcus tauri unfolds by assessing Illumina de novo assemblies.</title>
        <authorList>
            <person name="Blanc-Mathieu R."/>
            <person name="Verhelst B."/>
            <person name="Derelle E."/>
            <person name="Rombauts S."/>
            <person name="Bouget F.Y."/>
            <person name="Carre I."/>
            <person name="Chateau A."/>
            <person name="Eyre-Walker A."/>
            <person name="Grimsley N."/>
            <person name="Moreau H."/>
            <person name="Piegu B."/>
            <person name="Rivals E."/>
            <person name="Schackwitz W."/>
            <person name="Van de Peer Y."/>
            <person name="Piganeau G."/>
        </authorList>
    </citation>
    <scope>NUCLEOTIDE SEQUENCE [LARGE SCALE GENOMIC DNA]</scope>
    <source>
        <strain evidence="2">OTTH 0595 / CCAP 157/2 / RCC745</strain>
    </source>
</reference>
<organism evidence="1 2">
    <name type="scientific">Ostreococcus tauri</name>
    <name type="common">Marine green alga</name>
    <dbReference type="NCBI Taxonomy" id="70448"/>
    <lineage>
        <taxon>Eukaryota</taxon>
        <taxon>Viridiplantae</taxon>
        <taxon>Chlorophyta</taxon>
        <taxon>Mamiellophyceae</taxon>
        <taxon>Mamiellales</taxon>
        <taxon>Bathycoccaceae</taxon>
        <taxon>Ostreococcus</taxon>
    </lineage>
</organism>
<reference evidence="2" key="1">
    <citation type="journal article" date="2006" name="Proc. Natl. Acad. Sci. U.S.A.">
        <title>Genome analysis of the smallest free-living eukaryote Ostreococcus tauri unveils many unique features.</title>
        <authorList>
            <person name="Derelle E."/>
            <person name="Ferraz C."/>
            <person name="Rombauts S."/>
            <person name="Rouze P."/>
            <person name="Worden A.Z."/>
            <person name="Robbens S."/>
            <person name="Partensky F."/>
            <person name="Degroeve S."/>
            <person name="Echeynie S."/>
            <person name="Cooke R."/>
            <person name="Saeys Y."/>
            <person name="Wuyts J."/>
            <person name="Jabbari K."/>
            <person name="Bowler C."/>
            <person name="Panaud O."/>
            <person name="Piegu B."/>
            <person name="Ball S.G."/>
            <person name="Ral J.-P."/>
            <person name="Bouget F.-Y."/>
            <person name="Piganeau G."/>
            <person name="De Baets B."/>
            <person name="Picard A."/>
            <person name="Delseny M."/>
            <person name="Demaille J."/>
            <person name="Van de Peer Y."/>
            <person name="Moreau H."/>
        </authorList>
    </citation>
    <scope>NUCLEOTIDE SEQUENCE [LARGE SCALE GENOMIC DNA]</scope>
    <source>
        <strain evidence="2">OTTH 0595 / CCAP 157/2 / RCC745</strain>
    </source>
</reference>
<evidence type="ECO:0000313" key="1">
    <source>
        <dbReference type="EMBL" id="CEF99153.1"/>
    </source>
</evidence>
<accession>A0A090N430</accession>
<dbReference type="Proteomes" id="UP000009170">
    <property type="component" value="Unassembled WGS sequence"/>
</dbReference>
<proteinExistence type="predicted"/>
<name>A0A090N430_OSTTA</name>
<dbReference type="AlphaFoldDB" id="A0A090N430"/>
<dbReference type="GeneID" id="9831894"/>
<comment type="caution">
    <text evidence="1">The sequence shown here is derived from an EMBL/GenBank/DDBJ whole genome shotgun (WGS) entry which is preliminary data.</text>
</comment>
<dbReference type="RefSeq" id="XP_003081326.2">
    <property type="nucleotide sequence ID" value="XM_003081278.2"/>
</dbReference>
<dbReference type="KEGG" id="ota:OT_ostta09g03400"/>
<sequence length="58" mass="6488">MNIPAVDAIRLFEANPRALMLNDLNACAKALNELSKEFPSVDFIAVLEHEPHILSREV</sequence>
<keyword evidence="2" id="KW-1185">Reference proteome</keyword>
<gene>
    <name evidence="1" type="ORF">OT_ostta09g03400</name>
</gene>
<evidence type="ECO:0000313" key="2">
    <source>
        <dbReference type="Proteomes" id="UP000009170"/>
    </source>
</evidence>
<dbReference type="InParanoid" id="A0A090N430"/>
<dbReference type="EMBL" id="CAID01000009">
    <property type="protein sequence ID" value="CEF99153.1"/>
    <property type="molecule type" value="Genomic_DNA"/>
</dbReference>